<dbReference type="InterPro" id="IPR036148">
    <property type="entry name" value="MmgE/PrpD_sf"/>
</dbReference>
<gene>
    <name evidence="4" type="ORF">CAL29_08995</name>
</gene>
<name>A0A261SMV4_9BORD</name>
<dbReference type="GO" id="GO:0016829">
    <property type="term" value="F:lyase activity"/>
    <property type="evidence" value="ECO:0007669"/>
    <property type="project" value="InterPro"/>
</dbReference>
<dbReference type="Pfam" id="PF03972">
    <property type="entry name" value="MmgE_PrpD_N"/>
    <property type="match status" value="1"/>
</dbReference>
<evidence type="ECO:0000259" key="3">
    <source>
        <dbReference type="Pfam" id="PF19305"/>
    </source>
</evidence>
<dbReference type="Gene3D" id="3.30.1330.120">
    <property type="entry name" value="2-methylcitrate dehydratase PrpD"/>
    <property type="match status" value="1"/>
</dbReference>
<evidence type="ECO:0000256" key="1">
    <source>
        <dbReference type="ARBA" id="ARBA00006174"/>
    </source>
</evidence>
<dbReference type="Gene3D" id="1.10.4100.10">
    <property type="entry name" value="2-methylcitrate dehydratase PrpD"/>
    <property type="match status" value="1"/>
</dbReference>
<dbReference type="SUPFAM" id="SSF103378">
    <property type="entry name" value="2-methylcitrate dehydratase PrpD"/>
    <property type="match status" value="1"/>
</dbReference>
<evidence type="ECO:0000313" key="5">
    <source>
        <dbReference type="Proteomes" id="UP000216020"/>
    </source>
</evidence>
<comment type="caution">
    <text evidence="4">The sequence shown here is derived from an EMBL/GenBank/DDBJ whole genome shotgun (WGS) entry which is preliminary data.</text>
</comment>
<dbReference type="InterPro" id="IPR045337">
    <property type="entry name" value="MmgE_PrpD_C"/>
</dbReference>
<organism evidence="4 5">
    <name type="scientific">Bordetella genomosp. 10</name>
    <dbReference type="NCBI Taxonomy" id="1416804"/>
    <lineage>
        <taxon>Bacteria</taxon>
        <taxon>Pseudomonadati</taxon>
        <taxon>Pseudomonadota</taxon>
        <taxon>Betaproteobacteria</taxon>
        <taxon>Burkholderiales</taxon>
        <taxon>Alcaligenaceae</taxon>
        <taxon>Bordetella</taxon>
    </lineage>
</organism>
<keyword evidence="5" id="KW-1185">Reference proteome</keyword>
<feature type="domain" description="MmgE/PrpD N-terminal" evidence="2">
    <location>
        <begin position="23"/>
        <end position="250"/>
    </location>
</feature>
<dbReference type="PANTHER" id="PTHR16943">
    <property type="entry name" value="2-METHYLCITRATE DEHYDRATASE-RELATED"/>
    <property type="match status" value="1"/>
</dbReference>
<comment type="similarity">
    <text evidence="1">Belongs to the PrpD family.</text>
</comment>
<reference evidence="5" key="1">
    <citation type="submission" date="2017-05" db="EMBL/GenBank/DDBJ databases">
        <title>Complete and WGS of Bordetella genogroups.</title>
        <authorList>
            <person name="Spilker T."/>
            <person name="Lipuma J."/>
        </authorList>
    </citation>
    <scope>NUCLEOTIDE SEQUENCE [LARGE SCALE GENOMIC DNA]</scope>
    <source>
        <strain evidence="5">AU16122</strain>
    </source>
</reference>
<dbReference type="InterPro" id="IPR045336">
    <property type="entry name" value="MmgE_PrpD_N"/>
</dbReference>
<dbReference type="InterPro" id="IPR005656">
    <property type="entry name" value="MmgE_PrpD"/>
</dbReference>
<evidence type="ECO:0000259" key="2">
    <source>
        <dbReference type="Pfam" id="PF03972"/>
    </source>
</evidence>
<dbReference type="PANTHER" id="PTHR16943:SF8">
    <property type="entry name" value="2-METHYLCITRATE DEHYDRATASE"/>
    <property type="match status" value="1"/>
</dbReference>
<accession>A0A261SMV4</accession>
<dbReference type="Proteomes" id="UP000216020">
    <property type="component" value="Unassembled WGS sequence"/>
</dbReference>
<dbReference type="EMBL" id="NEVM01000001">
    <property type="protein sequence ID" value="OZI38431.1"/>
    <property type="molecule type" value="Genomic_DNA"/>
</dbReference>
<feature type="domain" description="MmgE/PrpD C-terminal" evidence="3">
    <location>
        <begin position="271"/>
        <end position="437"/>
    </location>
</feature>
<dbReference type="Pfam" id="PF19305">
    <property type="entry name" value="MmgE_PrpD_C"/>
    <property type="match status" value="1"/>
</dbReference>
<dbReference type="InterPro" id="IPR042183">
    <property type="entry name" value="MmgE/PrpD_sf_1"/>
</dbReference>
<dbReference type="AlphaFoldDB" id="A0A261SMV4"/>
<dbReference type="RefSeq" id="WP_094852528.1">
    <property type="nucleotide sequence ID" value="NZ_NEVM01000001.1"/>
</dbReference>
<evidence type="ECO:0000313" key="4">
    <source>
        <dbReference type="EMBL" id="OZI38431.1"/>
    </source>
</evidence>
<dbReference type="OrthoDB" id="8627321at2"/>
<dbReference type="InterPro" id="IPR042188">
    <property type="entry name" value="MmgE/PrpD_sf_2"/>
</dbReference>
<sequence length="460" mass="47969">MLPSNDCSPERVATAPDAGMALRLGRYVAALDPRGIDASTRETVWRCILDALASAGAALDVPAVTAARQAARALHGEGRAPVWFTGRTAATAAALFTNSAAVAALDLDDGHRRARGHPGAAVIPAVLASMHDRPGRTVADLIAAVVAGYEVGIRMAMARPAYAPSGAWSGYAVVAAAGKMLGLAAEVIAHALAIAAQTAPALPALAGIAGSDVKEGIPAGAAAGWAALQLAMAGYTGPVAVLDDERLFDREVLLRGLGEAPLIDGVYFKPFGCCRHIHAPLEGWLHLQAAHGLDARDVAGMQVRTYRATFNLACRPAPATLVEAQYSVPYCLALCALHGSDALLPLETRHLGDEAVHRLAARIEVMHDPGIEPLFPARSPACLVVTLADGRRLSSPLMDPRGDPHTPLGWADLERKFGVATRRLLSRARQQAVLDAMAELRQDDSAPLLRVLGSAGQASP</sequence>
<proteinExistence type="inferred from homology"/>
<protein>
    <submittedName>
        <fullName evidence="4">2-methylcitrate dehydratase</fullName>
    </submittedName>
</protein>